<feature type="region of interest" description="Disordered" evidence="1">
    <location>
        <begin position="163"/>
        <end position="222"/>
    </location>
</feature>
<dbReference type="InterPro" id="IPR050026">
    <property type="entry name" value="PHA_gran_PhaM_N"/>
</dbReference>
<evidence type="ECO:0000256" key="1">
    <source>
        <dbReference type="SAM" id="MobiDB-lite"/>
    </source>
</evidence>
<feature type="compositionally biased region" description="Low complexity" evidence="1">
    <location>
        <begin position="101"/>
        <end position="119"/>
    </location>
</feature>
<feature type="region of interest" description="Disordered" evidence="1">
    <location>
        <begin position="96"/>
        <end position="130"/>
    </location>
</feature>
<gene>
    <name evidence="2" type="ORF">ACFQO0_08870</name>
</gene>
<dbReference type="EMBL" id="JBHTCC010000001">
    <property type="protein sequence ID" value="MFC7298547.1"/>
    <property type="molecule type" value="Genomic_DNA"/>
</dbReference>
<name>A0ABW2J654_9BURK</name>
<feature type="compositionally biased region" description="Low complexity" evidence="1">
    <location>
        <begin position="172"/>
        <end position="196"/>
    </location>
</feature>
<accession>A0ABW2J654</accession>
<comment type="caution">
    <text evidence="2">The sequence shown here is derived from an EMBL/GenBank/DDBJ whole genome shotgun (WGS) entry which is preliminary data.</text>
</comment>
<evidence type="ECO:0000313" key="2">
    <source>
        <dbReference type="EMBL" id="MFC7298547.1"/>
    </source>
</evidence>
<sequence length="222" mass="23217">MTQPNMPHLPGFDVMADTLEFVKNMWGGMQGATGIPGMPMPMLSLEEINKQIADLKAVESWLNVNMSMLRGTIQALEVQSATIASLHAMGATFGSEMKPHAPSASASSSAPNTSASAPPADKPGQPSVPAVDINHLNVNAAADATAAWWNALQTQFNQAVNSVMADDPSTRQKQTTSAQPSTTATKKSAAKSGTKADQSKADASAETPAKTAVKKRRQSAKT</sequence>
<keyword evidence="3" id="KW-1185">Reference proteome</keyword>
<protein>
    <submittedName>
        <fullName evidence="2">PhaM family polyhydroxyalkanoate granule multifunctional regulatory protein</fullName>
    </submittedName>
</protein>
<feature type="compositionally biased region" description="Basic residues" evidence="1">
    <location>
        <begin position="212"/>
        <end position="222"/>
    </location>
</feature>
<dbReference type="NCBIfam" id="NF043076">
    <property type="entry name" value="PHA_gran_PhaM"/>
    <property type="match status" value="1"/>
</dbReference>
<organism evidence="2 3">
    <name type="scientific">Herminiimonas aquatilis</name>
    <dbReference type="NCBI Taxonomy" id="345342"/>
    <lineage>
        <taxon>Bacteria</taxon>
        <taxon>Pseudomonadati</taxon>
        <taxon>Pseudomonadota</taxon>
        <taxon>Betaproteobacteria</taxon>
        <taxon>Burkholderiales</taxon>
        <taxon>Oxalobacteraceae</taxon>
        <taxon>Herminiimonas</taxon>
    </lineage>
</organism>
<reference evidence="3" key="1">
    <citation type="journal article" date="2019" name="Int. J. Syst. Evol. Microbiol.">
        <title>The Global Catalogue of Microorganisms (GCM) 10K type strain sequencing project: providing services to taxonomists for standard genome sequencing and annotation.</title>
        <authorList>
            <consortium name="The Broad Institute Genomics Platform"/>
            <consortium name="The Broad Institute Genome Sequencing Center for Infectious Disease"/>
            <person name="Wu L."/>
            <person name="Ma J."/>
        </authorList>
    </citation>
    <scope>NUCLEOTIDE SEQUENCE [LARGE SCALE GENOMIC DNA]</scope>
    <source>
        <strain evidence="3">CCUG 36956</strain>
    </source>
</reference>
<evidence type="ECO:0000313" key="3">
    <source>
        <dbReference type="Proteomes" id="UP001596379"/>
    </source>
</evidence>
<dbReference type="Proteomes" id="UP001596379">
    <property type="component" value="Unassembled WGS sequence"/>
</dbReference>
<dbReference type="RefSeq" id="WP_382233766.1">
    <property type="nucleotide sequence ID" value="NZ_JBHTCC010000001.1"/>
</dbReference>
<proteinExistence type="predicted"/>